<keyword evidence="2" id="KW-0238">DNA-binding</keyword>
<dbReference type="Pfam" id="PF07702">
    <property type="entry name" value="UTRA"/>
    <property type="match status" value="1"/>
</dbReference>
<dbReference type="SMART" id="SM00345">
    <property type="entry name" value="HTH_GNTR"/>
    <property type="match status" value="1"/>
</dbReference>
<organism evidence="5 6">
    <name type="scientific">Bordetella bronchiseptica 253</name>
    <dbReference type="NCBI Taxonomy" id="568707"/>
    <lineage>
        <taxon>Bacteria</taxon>
        <taxon>Pseudomonadati</taxon>
        <taxon>Pseudomonadota</taxon>
        <taxon>Betaproteobacteria</taxon>
        <taxon>Burkholderiales</taxon>
        <taxon>Alcaligenaceae</taxon>
        <taxon>Bordetella</taxon>
    </lineage>
</organism>
<dbReference type="InterPro" id="IPR028978">
    <property type="entry name" value="Chorismate_lyase_/UTRA_dom_sf"/>
</dbReference>
<dbReference type="GeneID" id="69600104"/>
<dbReference type="PRINTS" id="PR00035">
    <property type="entry name" value="HTHGNTR"/>
</dbReference>
<dbReference type="SUPFAM" id="SSF64288">
    <property type="entry name" value="Chorismate lyase-like"/>
    <property type="match status" value="1"/>
</dbReference>
<accession>A0A0C6P621</accession>
<dbReference type="KEGG" id="bbh:BN112_3330"/>
<sequence length="264" mass="29127">MSASVDVLSLPEVEAAASADTPNLLYWTIYQGLVRSIEADTAAVGKDLPIERLISAHYSASRFTVRQALDLLEKRGYIRKQRAKPARVISRSPVVPVERHLRRLSDILSPAVIHQTRVTGFGPARHDEAAATLGQAPGAQLYRLQLVHADQAQNIGFSDIYFPAHIGQRLSLQDFDAAARNGPLFVYPIVEQKIGFKVDHARINIGAESHARAQRTAVAEALGTAPLVRVQYVFSHAGEPVQFTTNWLDSRFFSVSYELAEGEF</sequence>
<dbReference type="Proteomes" id="UP000007564">
    <property type="component" value="Chromosome"/>
</dbReference>
<dbReference type="SMART" id="SM00866">
    <property type="entry name" value="UTRA"/>
    <property type="match status" value="1"/>
</dbReference>
<dbReference type="InterPro" id="IPR036388">
    <property type="entry name" value="WH-like_DNA-bd_sf"/>
</dbReference>
<evidence type="ECO:0000256" key="2">
    <source>
        <dbReference type="ARBA" id="ARBA00023125"/>
    </source>
</evidence>
<dbReference type="InterPro" id="IPR000524">
    <property type="entry name" value="Tscrpt_reg_HTH_GntR"/>
</dbReference>
<keyword evidence="3" id="KW-0804">Transcription</keyword>
<dbReference type="GO" id="GO:0003677">
    <property type="term" value="F:DNA binding"/>
    <property type="evidence" value="ECO:0007669"/>
    <property type="project" value="UniProtKB-KW"/>
</dbReference>
<gene>
    <name evidence="5" type="ORF">BN112_3330</name>
</gene>
<dbReference type="OrthoDB" id="7363114at2"/>
<dbReference type="Pfam" id="PF00392">
    <property type="entry name" value="GntR"/>
    <property type="match status" value="1"/>
</dbReference>
<dbReference type="PANTHER" id="PTHR44846:SF1">
    <property type="entry name" value="MANNOSYL-D-GLYCERATE TRANSPORT_METABOLISM SYSTEM REPRESSOR MNGR-RELATED"/>
    <property type="match status" value="1"/>
</dbReference>
<dbReference type="Gene3D" id="3.40.1410.10">
    <property type="entry name" value="Chorismate lyase-like"/>
    <property type="match status" value="1"/>
</dbReference>
<evidence type="ECO:0000313" key="5">
    <source>
        <dbReference type="EMBL" id="CCJ55244.1"/>
    </source>
</evidence>
<dbReference type="AlphaFoldDB" id="A0A0C6P621"/>
<dbReference type="PANTHER" id="PTHR44846">
    <property type="entry name" value="MANNOSYL-D-GLYCERATE TRANSPORT/METABOLISM SYSTEM REPRESSOR MNGR-RELATED"/>
    <property type="match status" value="1"/>
</dbReference>
<dbReference type="Gene3D" id="1.10.10.10">
    <property type="entry name" value="Winged helix-like DNA-binding domain superfamily/Winged helix DNA-binding domain"/>
    <property type="match status" value="1"/>
</dbReference>
<dbReference type="PROSITE" id="PS50949">
    <property type="entry name" value="HTH_GNTR"/>
    <property type="match status" value="1"/>
</dbReference>
<feature type="domain" description="HTH gntR-type" evidence="4">
    <location>
        <begin position="23"/>
        <end position="91"/>
    </location>
</feature>
<dbReference type="SUPFAM" id="SSF46785">
    <property type="entry name" value="Winged helix' DNA-binding domain"/>
    <property type="match status" value="1"/>
</dbReference>
<evidence type="ECO:0000256" key="1">
    <source>
        <dbReference type="ARBA" id="ARBA00023015"/>
    </source>
</evidence>
<dbReference type="InterPro" id="IPR036390">
    <property type="entry name" value="WH_DNA-bd_sf"/>
</dbReference>
<dbReference type="InterPro" id="IPR050679">
    <property type="entry name" value="Bact_HTH_transcr_reg"/>
</dbReference>
<evidence type="ECO:0000256" key="3">
    <source>
        <dbReference type="ARBA" id="ARBA00023163"/>
    </source>
</evidence>
<dbReference type="RefSeq" id="WP_003806961.1">
    <property type="nucleotide sequence ID" value="NC_019382.1"/>
</dbReference>
<dbReference type="HOGENOM" id="CLU_1052388_0_0_4"/>
<reference evidence="5 6" key="1">
    <citation type="journal article" date="2012" name="BMC Genomics">
        <title>Comparative genomics of the classical Bordetella subspecies: the evolution and exchange of virulence-associated diversity amongst closely related pathogens.</title>
        <authorList>
            <person name="Park J."/>
            <person name="Zhang Y."/>
            <person name="Buboltz A.M."/>
            <person name="Zhang X."/>
            <person name="Schuster S.C."/>
            <person name="Ahuja U."/>
            <person name="Liu M."/>
            <person name="Miller J.F."/>
            <person name="Sebaihia M."/>
            <person name="Bentley S.D."/>
            <person name="Parkhill J."/>
            <person name="Harvill E.T."/>
        </authorList>
    </citation>
    <scope>NUCLEOTIDE SEQUENCE [LARGE SCALE GENOMIC DNA]</scope>
    <source>
        <strain evidence="5 6">253</strain>
    </source>
</reference>
<dbReference type="GO" id="GO:0003700">
    <property type="term" value="F:DNA-binding transcription factor activity"/>
    <property type="evidence" value="ECO:0007669"/>
    <property type="project" value="InterPro"/>
</dbReference>
<protein>
    <submittedName>
        <fullName evidence="5">GntR family regulatory proteins</fullName>
    </submittedName>
</protein>
<dbReference type="EMBL" id="HE965806">
    <property type="protein sequence ID" value="CCJ55244.1"/>
    <property type="molecule type" value="Genomic_DNA"/>
</dbReference>
<evidence type="ECO:0000313" key="6">
    <source>
        <dbReference type="Proteomes" id="UP000007564"/>
    </source>
</evidence>
<proteinExistence type="predicted"/>
<dbReference type="InterPro" id="IPR011663">
    <property type="entry name" value="UTRA"/>
</dbReference>
<name>A0A0C6P621_BORBO</name>
<keyword evidence="1" id="KW-0805">Transcription regulation</keyword>
<evidence type="ECO:0000259" key="4">
    <source>
        <dbReference type="PROSITE" id="PS50949"/>
    </source>
</evidence>
<dbReference type="GO" id="GO:0045892">
    <property type="term" value="P:negative regulation of DNA-templated transcription"/>
    <property type="evidence" value="ECO:0007669"/>
    <property type="project" value="TreeGrafter"/>
</dbReference>